<accession>A0A1M5L0U9</accession>
<keyword evidence="2" id="KW-0808">Transferase</keyword>
<reference evidence="2 3" key="1">
    <citation type="submission" date="2016-11" db="EMBL/GenBank/DDBJ databases">
        <authorList>
            <person name="Jaros S."/>
            <person name="Januszkiewicz K."/>
            <person name="Wedrychowicz H."/>
        </authorList>
    </citation>
    <scope>NUCLEOTIDE SEQUENCE [LARGE SCALE GENOMIC DNA]</scope>
    <source>
        <strain evidence="2 3">DSM 6792</strain>
    </source>
</reference>
<dbReference type="AlphaFoldDB" id="A0A1M5L0U9"/>
<dbReference type="Pfam" id="PF00535">
    <property type="entry name" value="Glycos_transf_2"/>
    <property type="match status" value="1"/>
</dbReference>
<name>A0A1M5L0U9_FLAJO</name>
<evidence type="ECO:0000259" key="1">
    <source>
        <dbReference type="Pfam" id="PF00535"/>
    </source>
</evidence>
<organism evidence="2 3">
    <name type="scientific">Flavobacterium johnsoniae</name>
    <name type="common">Cytophaga johnsonae</name>
    <dbReference type="NCBI Taxonomy" id="986"/>
    <lineage>
        <taxon>Bacteria</taxon>
        <taxon>Pseudomonadati</taxon>
        <taxon>Bacteroidota</taxon>
        <taxon>Flavobacteriia</taxon>
        <taxon>Flavobacteriales</taxon>
        <taxon>Flavobacteriaceae</taxon>
        <taxon>Flavobacterium</taxon>
    </lineage>
</organism>
<dbReference type="GO" id="GO:0016740">
    <property type="term" value="F:transferase activity"/>
    <property type="evidence" value="ECO:0007669"/>
    <property type="project" value="UniProtKB-KW"/>
</dbReference>
<evidence type="ECO:0000313" key="3">
    <source>
        <dbReference type="Proteomes" id="UP000184112"/>
    </source>
</evidence>
<proteinExistence type="predicted"/>
<dbReference type="InterPro" id="IPR001173">
    <property type="entry name" value="Glyco_trans_2-like"/>
</dbReference>
<dbReference type="Proteomes" id="UP000184112">
    <property type="component" value="Unassembled WGS sequence"/>
</dbReference>
<dbReference type="RefSeq" id="WP_073409002.1">
    <property type="nucleotide sequence ID" value="NZ_FQWH01000003.1"/>
</dbReference>
<evidence type="ECO:0000313" key="2">
    <source>
        <dbReference type="EMBL" id="SHG58621.1"/>
    </source>
</evidence>
<dbReference type="InterPro" id="IPR029044">
    <property type="entry name" value="Nucleotide-diphossugar_trans"/>
</dbReference>
<sequence length="513" mass="59987">MIVIYHQYNKVVEVLFNEESMSFSKKNIPENLFNIAKKYPDQLIIWCQLDLKLNLNHEILPKIFHHNKIMASFNVSGSSFLPDTIGYVDESPFLNVKKDVSYPTWKMSSDVGGIHSSVLKALYRGIKIDSNFDYFLNSLAKLTIEKGLLCYSEPSLIKNNLVNIKNRHQSNNLRAFRFVKQHYKTRWTLLLFLNLFLYERKLVFLPLLSSLFFKRRILKESVLDQIHIVSSKKIEEEKTIDVIIPTIGRKAFLYDFLKDLSKQSHLPENVIIIEQNPDLNSESELDYLTLESWPFRIKHTFTHQTGACNARNLALTGVESKWIFMADDDIRINNDFIEKGFNVVDTVICGQITFGCFQPNYSQSKKLNKIHQWETFGSGCSIVRTKNIKSLFFNKSFEFGFGEDSDYGMQLRKLGFDILYSPKPEIIHLKAPIGGFRTKPVLLWDKEDVQPKPSPTVMLYKILYLIPEQIKGYKTVLFFKFYPVQKIKNPVKYFYNFKKQWESSVFWADKLKN</sequence>
<dbReference type="CDD" id="cd00761">
    <property type="entry name" value="Glyco_tranf_GTA_type"/>
    <property type="match status" value="1"/>
</dbReference>
<gene>
    <name evidence="2" type="ORF">SAMN05444388_103287</name>
</gene>
<dbReference type="EMBL" id="FQWH01000003">
    <property type="protein sequence ID" value="SHG58621.1"/>
    <property type="molecule type" value="Genomic_DNA"/>
</dbReference>
<protein>
    <submittedName>
        <fullName evidence="2">Glycosyltransferase, GT2 family</fullName>
    </submittedName>
</protein>
<dbReference type="SUPFAM" id="SSF53448">
    <property type="entry name" value="Nucleotide-diphospho-sugar transferases"/>
    <property type="match status" value="1"/>
</dbReference>
<dbReference type="Gene3D" id="3.90.550.10">
    <property type="entry name" value="Spore Coat Polysaccharide Biosynthesis Protein SpsA, Chain A"/>
    <property type="match status" value="1"/>
</dbReference>
<feature type="domain" description="Glycosyltransferase 2-like" evidence="1">
    <location>
        <begin position="242"/>
        <end position="352"/>
    </location>
</feature>